<dbReference type="EMBL" id="GBRH01202176">
    <property type="protein sequence ID" value="JAD95719.1"/>
    <property type="molecule type" value="Transcribed_RNA"/>
</dbReference>
<evidence type="ECO:0000313" key="1">
    <source>
        <dbReference type="EMBL" id="JAD95719.1"/>
    </source>
</evidence>
<sequence>MLRMACATPHAAAVGSVLRFHLTKLVVACRWFFIFDMLRLQVQLFLKMIDCCDFQSTN</sequence>
<reference evidence="1" key="2">
    <citation type="journal article" date="2015" name="Data Brief">
        <title>Shoot transcriptome of the giant reed, Arundo donax.</title>
        <authorList>
            <person name="Barrero R.A."/>
            <person name="Guerrero F.D."/>
            <person name="Moolhuijzen P."/>
            <person name="Goolsby J.A."/>
            <person name="Tidwell J."/>
            <person name="Bellgard S.E."/>
            <person name="Bellgard M.I."/>
        </authorList>
    </citation>
    <scope>NUCLEOTIDE SEQUENCE</scope>
    <source>
        <tissue evidence="1">Shoot tissue taken approximately 20 cm above the soil surface</tissue>
    </source>
</reference>
<reference evidence="1" key="1">
    <citation type="submission" date="2014-09" db="EMBL/GenBank/DDBJ databases">
        <authorList>
            <person name="Magalhaes I.L.F."/>
            <person name="Oliveira U."/>
            <person name="Santos F.R."/>
            <person name="Vidigal T.H.D.A."/>
            <person name="Brescovit A.D."/>
            <person name="Santos A.J."/>
        </authorList>
    </citation>
    <scope>NUCLEOTIDE SEQUENCE</scope>
    <source>
        <tissue evidence="1">Shoot tissue taken approximately 20 cm above the soil surface</tissue>
    </source>
</reference>
<dbReference type="AlphaFoldDB" id="A0A0A9E4N2"/>
<accession>A0A0A9E4N2</accession>
<name>A0A0A9E4N2_ARUDO</name>
<proteinExistence type="predicted"/>
<organism evidence="1">
    <name type="scientific">Arundo donax</name>
    <name type="common">Giant reed</name>
    <name type="synonym">Donax arundinaceus</name>
    <dbReference type="NCBI Taxonomy" id="35708"/>
    <lineage>
        <taxon>Eukaryota</taxon>
        <taxon>Viridiplantae</taxon>
        <taxon>Streptophyta</taxon>
        <taxon>Embryophyta</taxon>
        <taxon>Tracheophyta</taxon>
        <taxon>Spermatophyta</taxon>
        <taxon>Magnoliopsida</taxon>
        <taxon>Liliopsida</taxon>
        <taxon>Poales</taxon>
        <taxon>Poaceae</taxon>
        <taxon>PACMAD clade</taxon>
        <taxon>Arundinoideae</taxon>
        <taxon>Arundineae</taxon>
        <taxon>Arundo</taxon>
    </lineage>
</organism>
<protein>
    <submittedName>
        <fullName evidence="1">Uncharacterized protein</fullName>
    </submittedName>
</protein>